<dbReference type="Proteomes" id="UP000063308">
    <property type="component" value="Chromosome"/>
</dbReference>
<organism evidence="2 3">
    <name type="scientific">Bradyrhizobium diazoefficiens</name>
    <dbReference type="NCBI Taxonomy" id="1355477"/>
    <lineage>
        <taxon>Bacteria</taxon>
        <taxon>Pseudomonadati</taxon>
        <taxon>Pseudomonadota</taxon>
        <taxon>Alphaproteobacteria</taxon>
        <taxon>Hyphomicrobiales</taxon>
        <taxon>Nitrobacteraceae</taxon>
        <taxon>Bradyrhizobium</taxon>
    </lineage>
</organism>
<proteinExistence type="predicted"/>
<sequence length="89" mass="10304">MGPRLRRETEARSNRHEQCGDSEESGRRGQIPHIQSPRRYAAAQFWPQVAGAKISQSRGARCYLRIDARKPHRVNLQPQEIMQISHTTR</sequence>
<evidence type="ECO:0000313" key="3">
    <source>
        <dbReference type="Proteomes" id="UP000063308"/>
    </source>
</evidence>
<protein>
    <submittedName>
        <fullName evidence="2">Uncharacterized protein</fullName>
    </submittedName>
</protein>
<evidence type="ECO:0000256" key="1">
    <source>
        <dbReference type="SAM" id="MobiDB-lite"/>
    </source>
</evidence>
<dbReference type="EMBL" id="AP014685">
    <property type="protein sequence ID" value="BAR53502.1"/>
    <property type="molecule type" value="Genomic_DNA"/>
</dbReference>
<gene>
    <name evidence="2" type="ORF">NK6_314</name>
</gene>
<evidence type="ECO:0000313" key="2">
    <source>
        <dbReference type="EMBL" id="BAR53502.1"/>
    </source>
</evidence>
<accession>A0A0E4BJA0</accession>
<reference evidence="2 3" key="1">
    <citation type="submission" date="2014-11" db="EMBL/GenBank/DDBJ databases">
        <title>Symbiosis island explosion on the genome of extra-slow-growing strains of soybean bradyrhizobia with massive insertion sequences.</title>
        <authorList>
            <person name="Iida T."/>
            <person name="Minamisawa K."/>
        </authorList>
    </citation>
    <scope>NUCLEOTIDE SEQUENCE [LARGE SCALE GENOMIC DNA]</scope>
    <source>
        <strain evidence="2 3">NK6</strain>
    </source>
</reference>
<name>A0A0E4BJA0_9BRAD</name>
<feature type="region of interest" description="Disordered" evidence="1">
    <location>
        <begin position="1"/>
        <end position="33"/>
    </location>
</feature>
<dbReference type="AlphaFoldDB" id="A0A0E4BJA0"/>
<feature type="compositionally biased region" description="Basic and acidic residues" evidence="1">
    <location>
        <begin position="1"/>
        <end position="27"/>
    </location>
</feature>